<feature type="compositionally biased region" description="Polar residues" evidence="1">
    <location>
        <begin position="1"/>
        <end position="11"/>
    </location>
</feature>
<accession>A0A9P3FLC9</accession>
<gene>
    <name evidence="2" type="ORF">CKM354_001181400</name>
</gene>
<feature type="compositionally biased region" description="Low complexity" evidence="1">
    <location>
        <begin position="12"/>
        <end position="33"/>
    </location>
</feature>
<dbReference type="PANTHER" id="PTHR38702:SF1">
    <property type="entry name" value="CALPONIN-HOMOLOGY (CH) DOMAIN-CONTAINING PROTEIN"/>
    <property type="match status" value="1"/>
</dbReference>
<reference evidence="2 3" key="1">
    <citation type="submission" date="2021-01" db="EMBL/GenBank/DDBJ databases">
        <title>Cercospora kikuchii MAFF 305040 whole genome shotgun sequence.</title>
        <authorList>
            <person name="Kashiwa T."/>
            <person name="Suzuki T."/>
        </authorList>
    </citation>
    <scope>NUCLEOTIDE SEQUENCE [LARGE SCALE GENOMIC DNA]</scope>
    <source>
        <strain evidence="2 3">MAFF 305040</strain>
    </source>
</reference>
<dbReference type="RefSeq" id="XP_044663252.1">
    <property type="nucleotide sequence ID" value="XM_044807317.1"/>
</dbReference>
<keyword evidence="3" id="KW-1185">Reference proteome</keyword>
<evidence type="ECO:0000313" key="2">
    <source>
        <dbReference type="EMBL" id="GIZ48765.1"/>
    </source>
</evidence>
<feature type="compositionally biased region" description="Polar residues" evidence="1">
    <location>
        <begin position="43"/>
        <end position="52"/>
    </location>
</feature>
<dbReference type="AlphaFoldDB" id="A0A9P3FLC9"/>
<organism evidence="2 3">
    <name type="scientific">Cercospora kikuchii</name>
    <dbReference type="NCBI Taxonomy" id="84275"/>
    <lineage>
        <taxon>Eukaryota</taxon>
        <taxon>Fungi</taxon>
        <taxon>Dikarya</taxon>
        <taxon>Ascomycota</taxon>
        <taxon>Pezizomycotina</taxon>
        <taxon>Dothideomycetes</taxon>
        <taxon>Dothideomycetidae</taxon>
        <taxon>Mycosphaerellales</taxon>
        <taxon>Mycosphaerellaceae</taxon>
        <taxon>Cercospora</taxon>
    </lineage>
</organism>
<evidence type="ECO:0000256" key="1">
    <source>
        <dbReference type="SAM" id="MobiDB-lite"/>
    </source>
</evidence>
<dbReference type="EMBL" id="BOLY01000008">
    <property type="protein sequence ID" value="GIZ48765.1"/>
    <property type="molecule type" value="Genomic_DNA"/>
</dbReference>
<comment type="caution">
    <text evidence="2">The sequence shown here is derived from an EMBL/GenBank/DDBJ whole genome shotgun (WGS) entry which is preliminary data.</text>
</comment>
<dbReference type="GeneID" id="68297389"/>
<feature type="region of interest" description="Disordered" evidence="1">
    <location>
        <begin position="1"/>
        <end position="84"/>
    </location>
</feature>
<name>A0A9P3FLC9_9PEZI</name>
<proteinExistence type="predicted"/>
<dbReference type="PANTHER" id="PTHR38702">
    <property type="entry name" value="CALPONIN-HOMOLOGY (CH) DOMAIN-CONTAINING PROTEIN"/>
    <property type="match status" value="1"/>
</dbReference>
<sequence length="226" mass="23819">MAATAAETSPVSNATSPASRSSSPSPSVDASLSIDAVPKSERSVSTPASSISGGEGCEPQLSISNRSRNSRLSDGSATVVRRRGYIRPQGTVSADSAKNRDSVMSLGSIAHMQYYFARTGLLDGKGAQLAREDDRKKKGFLRKGREMGGLNEPSNIEASMRSMSGSELDRANVYLDDSYASSYAASDSGLDLSISESPTEAEFGELWDPSDPTMLPPTTCLFCAAN</sequence>
<dbReference type="OrthoDB" id="2534759at2759"/>
<protein>
    <submittedName>
        <fullName evidence="2">Uncharacterized protein</fullName>
    </submittedName>
</protein>
<dbReference type="Proteomes" id="UP000825890">
    <property type="component" value="Unassembled WGS sequence"/>
</dbReference>
<evidence type="ECO:0000313" key="3">
    <source>
        <dbReference type="Proteomes" id="UP000825890"/>
    </source>
</evidence>
<feature type="compositionally biased region" description="Low complexity" evidence="1">
    <location>
        <begin position="61"/>
        <end position="73"/>
    </location>
</feature>